<evidence type="ECO:0000256" key="3">
    <source>
        <dbReference type="ARBA" id="ARBA00023027"/>
    </source>
</evidence>
<accession>A0ABS6T9R3</accession>
<gene>
    <name evidence="7" type="ORF">KUA55_03050</name>
</gene>
<evidence type="ECO:0000256" key="4">
    <source>
        <dbReference type="RuleBase" id="RU003719"/>
    </source>
</evidence>
<evidence type="ECO:0000256" key="2">
    <source>
        <dbReference type="ARBA" id="ARBA00023002"/>
    </source>
</evidence>
<dbReference type="InterPro" id="IPR006140">
    <property type="entry name" value="D-isomer_DH_NAD-bd"/>
</dbReference>
<feature type="domain" description="D-isomer specific 2-hydroxyacid dehydrogenase NAD-binding" evidence="6">
    <location>
        <begin position="135"/>
        <end position="243"/>
    </location>
</feature>
<evidence type="ECO:0000313" key="8">
    <source>
        <dbReference type="Proteomes" id="UP000774130"/>
    </source>
</evidence>
<dbReference type="InterPro" id="IPR050418">
    <property type="entry name" value="D-iso_2-hydroxyacid_DH_PdxB"/>
</dbReference>
<feature type="domain" description="D-isomer specific 2-hydroxyacid dehydrogenase catalytic" evidence="5">
    <location>
        <begin position="23"/>
        <end position="297"/>
    </location>
</feature>
<protein>
    <submittedName>
        <fullName evidence="7">Dihydrofolate reductase</fullName>
    </submittedName>
</protein>
<dbReference type="PANTHER" id="PTHR43761:SF1">
    <property type="entry name" value="D-ISOMER SPECIFIC 2-HYDROXYACID DEHYDROGENASE CATALYTIC DOMAIN-CONTAINING PROTEIN-RELATED"/>
    <property type="match status" value="1"/>
</dbReference>
<dbReference type="RefSeq" id="WP_218324692.1">
    <property type="nucleotide sequence ID" value="NZ_JAHUZB010000001.1"/>
</dbReference>
<dbReference type="Pfam" id="PF02826">
    <property type="entry name" value="2-Hacid_dh_C"/>
    <property type="match status" value="1"/>
</dbReference>
<dbReference type="EMBL" id="JAHUZB010000001">
    <property type="protein sequence ID" value="MBV7389642.1"/>
    <property type="molecule type" value="Genomic_DNA"/>
</dbReference>
<comment type="similarity">
    <text evidence="1 4">Belongs to the D-isomer specific 2-hydroxyacid dehydrogenase family.</text>
</comment>
<dbReference type="Proteomes" id="UP000774130">
    <property type="component" value="Unassembled WGS sequence"/>
</dbReference>
<evidence type="ECO:0000259" key="5">
    <source>
        <dbReference type="Pfam" id="PF00389"/>
    </source>
</evidence>
<keyword evidence="2 4" id="KW-0560">Oxidoreductase</keyword>
<keyword evidence="8" id="KW-1185">Reference proteome</keyword>
<keyword evidence="3" id="KW-0520">NAD</keyword>
<dbReference type="PANTHER" id="PTHR43761">
    <property type="entry name" value="D-ISOMER SPECIFIC 2-HYDROXYACID DEHYDROGENASE FAMILY PROTEIN (AFU_ORTHOLOGUE AFUA_1G13630)"/>
    <property type="match status" value="1"/>
</dbReference>
<dbReference type="Pfam" id="PF00389">
    <property type="entry name" value="2-Hacid_dh"/>
    <property type="match status" value="1"/>
</dbReference>
<reference evidence="7 8" key="1">
    <citation type="submission" date="2021-06" db="EMBL/GenBank/DDBJ databases">
        <title>Enterococcus alishanensis sp. nov., a novel lactic acid bacterium isolated from fresh coffee beans.</title>
        <authorList>
            <person name="Chen Y.-S."/>
        </authorList>
    </citation>
    <scope>NUCLEOTIDE SEQUENCE [LARGE SCALE GENOMIC DNA]</scope>
    <source>
        <strain evidence="7 8">ALS3</strain>
    </source>
</reference>
<evidence type="ECO:0000256" key="1">
    <source>
        <dbReference type="ARBA" id="ARBA00005854"/>
    </source>
</evidence>
<dbReference type="InterPro" id="IPR006139">
    <property type="entry name" value="D-isomer_2_OHA_DH_cat_dom"/>
</dbReference>
<evidence type="ECO:0000313" key="7">
    <source>
        <dbReference type="EMBL" id="MBV7389642.1"/>
    </source>
</evidence>
<comment type="caution">
    <text evidence="7">The sequence shown here is derived from an EMBL/GenBank/DDBJ whole genome shotgun (WGS) entry which is preliminary data.</text>
</comment>
<sequence>MTKQFRKMVAIEPTKLLPEWNEKLKAYATESIFYSDIPQDSQEIIRRIGDADCIMLSFSSEINQEVLEACPQIRYIGMCCSLYAPENANVDILTAEKMGIAVTGVRDYGDEGVKEYVISELVGLLQGNGPAMWKNDATELTGLKVGILGMGTLGSLLAETFRFFNSEVYYYSRTRKIELEEKYDINYLELQQLLPTVDILITSLSKNTVLLKEQEFQLFGNEKILFNVSLTPSHDDGAVKQWLAQPGNFVLGDTAASVGETITELDNVFVSNRNAGMTSLAKERLAKKVILNIEGYLAD</sequence>
<organism evidence="7 8">
    <name type="scientific">Enterococcus alishanensis</name>
    <dbReference type="NCBI Taxonomy" id="1303817"/>
    <lineage>
        <taxon>Bacteria</taxon>
        <taxon>Bacillati</taxon>
        <taxon>Bacillota</taxon>
        <taxon>Bacilli</taxon>
        <taxon>Lactobacillales</taxon>
        <taxon>Enterococcaceae</taxon>
        <taxon>Enterococcus</taxon>
    </lineage>
</organism>
<proteinExistence type="inferred from homology"/>
<name>A0ABS6T9R3_9ENTE</name>
<evidence type="ECO:0000259" key="6">
    <source>
        <dbReference type="Pfam" id="PF02826"/>
    </source>
</evidence>